<comment type="caution">
    <text evidence="1">The sequence shown here is derived from an EMBL/GenBank/DDBJ whole genome shotgun (WGS) entry which is preliminary data.</text>
</comment>
<sequence length="68" mass="7594">MRRATETQPVRVTVHTEAITEHDDMPHTAVFADHSLDVKSSPGDVMQMSPIRLPKEQAESIRDSHSSV</sequence>
<protein>
    <submittedName>
        <fullName evidence="1">Uncharacterized protein</fullName>
    </submittedName>
</protein>
<evidence type="ECO:0000313" key="1">
    <source>
        <dbReference type="EMBL" id="KAK7465280.1"/>
    </source>
</evidence>
<name>A0ABR1JPK9_9AGAR</name>
<dbReference type="Proteomes" id="UP001498398">
    <property type="component" value="Unassembled WGS sequence"/>
</dbReference>
<organism evidence="1 2">
    <name type="scientific">Marasmiellus scandens</name>
    <dbReference type="NCBI Taxonomy" id="2682957"/>
    <lineage>
        <taxon>Eukaryota</taxon>
        <taxon>Fungi</taxon>
        <taxon>Dikarya</taxon>
        <taxon>Basidiomycota</taxon>
        <taxon>Agaricomycotina</taxon>
        <taxon>Agaricomycetes</taxon>
        <taxon>Agaricomycetidae</taxon>
        <taxon>Agaricales</taxon>
        <taxon>Marasmiineae</taxon>
        <taxon>Omphalotaceae</taxon>
        <taxon>Marasmiellus</taxon>
    </lineage>
</organism>
<gene>
    <name evidence="1" type="ORF">VKT23_005259</name>
</gene>
<evidence type="ECO:0000313" key="2">
    <source>
        <dbReference type="Proteomes" id="UP001498398"/>
    </source>
</evidence>
<reference evidence="1 2" key="1">
    <citation type="submission" date="2024-01" db="EMBL/GenBank/DDBJ databases">
        <title>A draft genome for the cacao thread blight pathogen Marasmiellus scandens.</title>
        <authorList>
            <person name="Baruah I.K."/>
            <person name="Leung J."/>
            <person name="Bukari Y."/>
            <person name="Amoako-Attah I."/>
            <person name="Meinhardt L.W."/>
            <person name="Bailey B.A."/>
            <person name="Cohen S.P."/>
        </authorList>
    </citation>
    <scope>NUCLEOTIDE SEQUENCE [LARGE SCALE GENOMIC DNA]</scope>
    <source>
        <strain evidence="1 2">GH-19</strain>
    </source>
</reference>
<dbReference type="EMBL" id="JBANRG010000006">
    <property type="protein sequence ID" value="KAK7465280.1"/>
    <property type="molecule type" value="Genomic_DNA"/>
</dbReference>
<proteinExistence type="predicted"/>
<keyword evidence="2" id="KW-1185">Reference proteome</keyword>
<accession>A0ABR1JPK9</accession>